<dbReference type="Proteomes" id="UP000696280">
    <property type="component" value="Unassembled WGS sequence"/>
</dbReference>
<keyword evidence="1" id="KW-0732">Signal</keyword>
<accession>A0A9N9LC73</accession>
<dbReference type="AlphaFoldDB" id="A0A9N9LC73"/>
<evidence type="ECO:0000256" key="1">
    <source>
        <dbReference type="SAM" id="SignalP"/>
    </source>
</evidence>
<feature type="chain" id="PRO_5040216997" evidence="1">
    <location>
        <begin position="22"/>
        <end position="89"/>
    </location>
</feature>
<evidence type="ECO:0000313" key="3">
    <source>
        <dbReference type="Proteomes" id="UP000696280"/>
    </source>
</evidence>
<evidence type="ECO:0000313" key="2">
    <source>
        <dbReference type="EMBL" id="CAG8961813.1"/>
    </source>
</evidence>
<protein>
    <submittedName>
        <fullName evidence="2">Uncharacterized protein</fullName>
    </submittedName>
</protein>
<organism evidence="2 3">
    <name type="scientific">Hymenoscyphus fraxineus</name>
    <dbReference type="NCBI Taxonomy" id="746836"/>
    <lineage>
        <taxon>Eukaryota</taxon>
        <taxon>Fungi</taxon>
        <taxon>Dikarya</taxon>
        <taxon>Ascomycota</taxon>
        <taxon>Pezizomycotina</taxon>
        <taxon>Leotiomycetes</taxon>
        <taxon>Helotiales</taxon>
        <taxon>Helotiaceae</taxon>
        <taxon>Hymenoscyphus</taxon>
    </lineage>
</organism>
<proteinExistence type="predicted"/>
<name>A0A9N9LC73_9HELO</name>
<comment type="caution">
    <text evidence="2">The sequence shown here is derived from an EMBL/GenBank/DDBJ whole genome shotgun (WGS) entry which is preliminary data.</text>
</comment>
<gene>
    <name evidence="2" type="ORF">HYFRA_00013989</name>
</gene>
<keyword evidence="3" id="KW-1185">Reference proteome</keyword>
<feature type="signal peptide" evidence="1">
    <location>
        <begin position="1"/>
        <end position="21"/>
    </location>
</feature>
<reference evidence="2" key="1">
    <citation type="submission" date="2021-07" db="EMBL/GenBank/DDBJ databases">
        <authorList>
            <person name="Durling M."/>
        </authorList>
    </citation>
    <scope>NUCLEOTIDE SEQUENCE</scope>
</reference>
<sequence length="89" mass="8948">MQLSAILIAVAPFIAVVSAAAETFCGASFNLPTNAKVKCANGLKAQCCDFSGGTAFPNKKTCSGLPRDANSNIFSCGPAESKGTAACCP</sequence>
<dbReference type="EMBL" id="CAJVRL010000116">
    <property type="protein sequence ID" value="CAG8961813.1"/>
    <property type="molecule type" value="Genomic_DNA"/>
</dbReference>